<gene>
    <name evidence="3" type="ORF">XD93_0376</name>
</gene>
<accession>A0A101HIB1</accession>
<sequence length="253" mass="29731">MNPRDISWNKIAEDFDFENHNFDKEPLELTAVEIKKSCENFVQGGITEPRLLCKQDTRESRPEIFKKMGLFILPKKNGHYLVLKGEGYVDIPEITSEPKIHKSILNFKLETTGVGNSEMQHLDYAYASSIIRTFTNEPSLVLTIRGRKYTPEFTFKVGNYEITTESVQTEVDGGYEGRDSVVLIEAKNSKADNEIIRQLYYPYRQWQMHTKKKVTTLFFQKKENLFYLWHFEFTDMYDYNSIKLINSSRFIIE</sequence>
<dbReference type="AlphaFoldDB" id="A0A101HIB1"/>
<evidence type="ECO:0000313" key="4">
    <source>
        <dbReference type="Proteomes" id="UP000053904"/>
    </source>
</evidence>
<protein>
    <submittedName>
        <fullName evidence="3">Uncharacterized protein</fullName>
    </submittedName>
</protein>
<comment type="caution">
    <text evidence="3">The sequence shown here is derived from an EMBL/GenBank/DDBJ whole genome shotgun (WGS) entry which is preliminary data.</text>
</comment>
<reference evidence="4" key="1">
    <citation type="journal article" date="2015" name="MBio">
        <title>Genome-Resolved Metagenomic Analysis Reveals Roles for Candidate Phyla and Other Microbial Community Members in Biogeochemical Transformations in Oil Reservoirs.</title>
        <authorList>
            <person name="Hu P."/>
            <person name="Tom L."/>
            <person name="Singh A."/>
            <person name="Thomas B.C."/>
            <person name="Baker B.J."/>
            <person name="Piceno Y.M."/>
            <person name="Andersen G.L."/>
            <person name="Banfield J.F."/>
        </authorList>
    </citation>
    <scope>NUCLEOTIDE SEQUENCE [LARGE SCALE GENOMIC DNA]</scope>
</reference>
<dbReference type="Pfam" id="PF22515">
    <property type="entry name" value="DUF6996"/>
    <property type="match status" value="1"/>
</dbReference>
<dbReference type="Proteomes" id="UP000053904">
    <property type="component" value="Unassembled WGS sequence"/>
</dbReference>
<evidence type="ECO:0000313" key="3">
    <source>
        <dbReference type="EMBL" id="KUK77361.1"/>
    </source>
</evidence>
<name>A0A101HIB1_9BACT</name>
<feature type="domain" description="DUF6997" evidence="2">
    <location>
        <begin position="85"/>
        <end position="250"/>
    </location>
</feature>
<evidence type="ECO:0000259" key="2">
    <source>
        <dbReference type="Pfam" id="PF22518"/>
    </source>
</evidence>
<dbReference type="InterPro" id="IPR054265">
    <property type="entry name" value="DUF6996"/>
</dbReference>
<dbReference type="InterPro" id="IPR054266">
    <property type="entry name" value="DUF6997"/>
</dbReference>
<feature type="domain" description="DUF6996" evidence="1">
    <location>
        <begin position="5"/>
        <end position="82"/>
    </location>
</feature>
<dbReference type="PATRIC" id="fig|1641389.3.peg.455"/>
<evidence type="ECO:0000259" key="1">
    <source>
        <dbReference type="Pfam" id="PF22515"/>
    </source>
</evidence>
<proteinExistence type="predicted"/>
<dbReference type="EMBL" id="LGGO01000040">
    <property type="protein sequence ID" value="KUK77361.1"/>
    <property type="molecule type" value="Genomic_DNA"/>
</dbReference>
<organism evidence="3 4">
    <name type="scientific">candidate division WS6 bacterium 34_10</name>
    <dbReference type="NCBI Taxonomy" id="1641389"/>
    <lineage>
        <taxon>Bacteria</taxon>
        <taxon>Candidatus Dojkabacteria</taxon>
    </lineage>
</organism>
<dbReference type="Pfam" id="PF22518">
    <property type="entry name" value="DUF6997"/>
    <property type="match status" value="1"/>
</dbReference>